<feature type="binding site" description="axial binding residue" evidence="6">
    <location>
        <position position="205"/>
    </location>
    <ligand>
        <name>heme c</name>
        <dbReference type="ChEBI" id="CHEBI:61717"/>
        <label>1</label>
    </ligand>
    <ligandPart>
        <name>Fe</name>
        <dbReference type="ChEBI" id="CHEBI:18248"/>
    </ligandPart>
</feature>
<keyword evidence="2 6" id="KW-0349">Heme</keyword>
<feature type="binding site" description="covalent" evidence="6">
    <location>
        <position position="136"/>
    </location>
    <ligand>
        <name>heme c</name>
        <dbReference type="ChEBI" id="CHEBI:61717"/>
        <label>4</label>
    </ligand>
</feature>
<evidence type="ECO:0000256" key="6">
    <source>
        <dbReference type="PIRSR" id="PIRSR602322-1"/>
    </source>
</evidence>
<feature type="binding site" description="axial binding residue" evidence="6">
    <location>
        <position position="208"/>
    </location>
    <ligand>
        <name>heme c</name>
        <dbReference type="ChEBI" id="CHEBI:61717"/>
        <label>1</label>
    </ligand>
    <ligandPart>
        <name>Fe</name>
        <dbReference type="ChEBI" id="CHEBI:18248"/>
    </ligandPart>
</feature>
<feature type="binding site" description="axial binding residue" evidence="6">
    <location>
        <position position="172"/>
    </location>
    <ligand>
        <name>heme c</name>
        <dbReference type="ChEBI" id="CHEBI:61717"/>
        <label>1</label>
    </ligand>
    <ligandPart>
        <name>Fe</name>
        <dbReference type="ChEBI" id="CHEBI:18248"/>
    </ligandPart>
</feature>
<evidence type="ECO:0000256" key="7">
    <source>
        <dbReference type="SAM" id="MobiDB-lite"/>
    </source>
</evidence>
<evidence type="ECO:0000259" key="9">
    <source>
        <dbReference type="Pfam" id="PF02085"/>
    </source>
</evidence>
<evidence type="ECO:0000313" key="11">
    <source>
        <dbReference type="Proteomes" id="UP000014977"/>
    </source>
</evidence>
<keyword evidence="11" id="KW-1185">Reference proteome</keyword>
<dbReference type="STRING" id="897.B2D07_05435"/>
<feature type="binding site" description="axial binding residue" evidence="6">
    <location>
        <position position="229"/>
    </location>
    <ligand>
        <name>heme c</name>
        <dbReference type="ChEBI" id="CHEBI:61717"/>
        <label>1</label>
    </ligand>
    <ligandPart>
        <name>Fe</name>
        <dbReference type="ChEBI" id="CHEBI:18248"/>
    </ligandPart>
</feature>
<protein>
    <submittedName>
        <fullName evidence="10">Cytochrome c, class III, conserved region</fullName>
    </submittedName>
</protein>
<evidence type="ECO:0000256" key="3">
    <source>
        <dbReference type="ARBA" id="ARBA00022723"/>
    </source>
</evidence>
<feature type="binding site" description="covalent" evidence="6">
    <location>
        <position position="133"/>
    </location>
    <ligand>
        <name>heme c</name>
        <dbReference type="ChEBI" id="CHEBI:61717"/>
        <label>4</label>
    </ligand>
</feature>
<name>S7UXM1_DESML</name>
<dbReference type="PRINTS" id="PR00609">
    <property type="entry name" value="CYTOCHROMEC3"/>
</dbReference>
<keyword evidence="3 6" id="KW-0479">Metal-binding</keyword>
<dbReference type="CDD" id="cd08168">
    <property type="entry name" value="Cytochrom_C3"/>
    <property type="match status" value="1"/>
</dbReference>
<dbReference type="EMBL" id="ATHJ01000094">
    <property type="protein sequence ID" value="EPR38974.1"/>
    <property type="molecule type" value="Genomic_DNA"/>
</dbReference>
<comment type="caution">
    <text evidence="10">The sequence shown here is derived from an EMBL/GenBank/DDBJ whole genome shotgun (WGS) entry which is preliminary data.</text>
</comment>
<evidence type="ECO:0000313" key="10">
    <source>
        <dbReference type="EMBL" id="EPR38974.1"/>
    </source>
</evidence>
<proteinExistence type="predicted"/>
<keyword evidence="1" id="KW-0813">Transport</keyword>
<dbReference type="InterPro" id="IPR002322">
    <property type="entry name" value="Cyt_c_III"/>
</dbReference>
<evidence type="ECO:0000256" key="1">
    <source>
        <dbReference type="ARBA" id="ARBA00022448"/>
    </source>
</evidence>
<dbReference type="GO" id="GO:0020037">
    <property type="term" value="F:heme binding"/>
    <property type="evidence" value="ECO:0007669"/>
    <property type="project" value="InterPro"/>
</dbReference>
<dbReference type="SUPFAM" id="SSF48695">
    <property type="entry name" value="Multiheme cytochromes"/>
    <property type="match status" value="1"/>
</dbReference>
<keyword evidence="8" id="KW-0812">Transmembrane</keyword>
<dbReference type="InterPro" id="IPR036280">
    <property type="entry name" value="Multihaem_cyt_sf"/>
</dbReference>
<comment type="cofactor">
    <cofactor evidence="6">
        <name>heme c</name>
        <dbReference type="ChEBI" id="CHEBI:61717"/>
    </cofactor>
    <text evidence="6">Binds 4 heme c groups covalently per monomer.</text>
</comment>
<keyword evidence="4" id="KW-0249">Electron transport</keyword>
<feature type="binding site" description="axial binding residue" evidence="6">
    <location>
        <position position="147"/>
    </location>
    <ligand>
        <name>heme c</name>
        <dbReference type="ChEBI" id="CHEBI:61717"/>
        <label>1</label>
    </ligand>
    <ligandPart>
        <name>Fe</name>
        <dbReference type="ChEBI" id="CHEBI:18248"/>
    </ligandPart>
</feature>
<keyword evidence="8" id="KW-1133">Transmembrane helix</keyword>
<dbReference type="InterPro" id="IPR020942">
    <property type="entry name" value="Cyt_c_III_dom"/>
</dbReference>
<feature type="binding site" description="axial binding residue" evidence="6">
    <location>
        <position position="225"/>
    </location>
    <ligand>
        <name>heme c</name>
        <dbReference type="ChEBI" id="CHEBI:61717"/>
        <label>1</label>
    </ligand>
    <ligandPart>
        <name>Fe</name>
        <dbReference type="ChEBI" id="CHEBI:18248"/>
    </ligandPart>
</feature>
<accession>S7UXM1</accession>
<feature type="compositionally biased region" description="Basic and acidic residues" evidence="7">
    <location>
        <begin position="74"/>
        <end position="97"/>
    </location>
</feature>
<keyword evidence="8" id="KW-0472">Membrane</keyword>
<feature type="binding site" description="axial binding residue" evidence="6">
    <location>
        <position position="148"/>
    </location>
    <ligand>
        <name>heme c</name>
        <dbReference type="ChEBI" id="CHEBI:61717"/>
        <label>1</label>
    </ligand>
    <ligandPart>
        <name>Fe</name>
        <dbReference type="ChEBI" id="CHEBI:18248"/>
    </ligandPart>
</feature>
<feature type="binding site" description="axial binding residue" evidence="6">
    <location>
        <position position="168"/>
    </location>
    <ligand>
        <name>heme c</name>
        <dbReference type="ChEBI" id="CHEBI:61717"/>
        <label>1</label>
    </ligand>
    <ligandPart>
        <name>Fe</name>
        <dbReference type="ChEBI" id="CHEBI:18248"/>
    </ligandPart>
</feature>
<evidence type="ECO:0000256" key="8">
    <source>
        <dbReference type="SAM" id="Phobius"/>
    </source>
</evidence>
<organism evidence="10 11">
    <name type="scientific">Desulfococcus multivorans DSM 2059</name>
    <dbReference type="NCBI Taxonomy" id="1121405"/>
    <lineage>
        <taxon>Bacteria</taxon>
        <taxon>Pseudomonadati</taxon>
        <taxon>Thermodesulfobacteriota</taxon>
        <taxon>Desulfobacteria</taxon>
        <taxon>Desulfobacterales</taxon>
        <taxon>Desulfococcaceae</taxon>
        <taxon>Desulfococcus</taxon>
    </lineage>
</organism>
<dbReference type="RefSeq" id="WP_020877046.1">
    <property type="nucleotide sequence ID" value="NZ_ATHJ01000094.1"/>
</dbReference>
<dbReference type="Proteomes" id="UP000014977">
    <property type="component" value="Unassembled WGS sequence"/>
</dbReference>
<feature type="binding site" description="axial binding residue" evidence="6">
    <location>
        <position position="149"/>
    </location>
    <ligand>
        <name>heme c</name>
        <dbReference type="ChEBI" id="CHEBI:61717"/>
        <label>1</label>
    </ligand>
    <ligandPart>
        <name>Fe</name>
        <dbReference type="ChEBI" id="CHEBI:18248"/>
    </ligandPart>
</feature>
<feature type="binding site" description="axial binding residue" evidence="6">
    <location>
        <position position="209"/>
    </location>
    <ligand>
        <name>heme c</name>
        <dbReference type="ChEBI" id="CHEBI:61717"/>
        <label>1</label>
    </ligand>
    <ligandPart>
        <name>Fe</name>
        <dbReference type="ChEBI" id="CHEBI:18248"/>
    </ligandPart>
</feature>
<evidence type="ECO:0000256" key="4">
    <source>
        <dbReference type="ARBA" id="ARBA00022982"/>
    </source>
</evidence>
<gene>
    <name evidence="10" type="ORF">dsmv_0384</name>
</gene>
<reference evidence="10 11" key="1">
    <citation type="journal article" date="2013" name="Genome Announc.">
        <title>Draft genome sequences for three mercury-methylating, sulfate-reducing bacteria.</title>
        <authorList>
            <person name="Brown S.D."/>
            <person name="Hurt R.A.Jr."/>
            <person name="Gilmour C.C."/>
            <person name="Elias D.A."/>
        </authorList>
    </citation>
    <scope>NUCLEOTIDE SEQUENCE [LARGE SCALE GENOMIC DNA]</scope>
    <source>
        <strain evidence="10 11">DSM 2059</strain>
    </source>
</reference>
<keyword evidence="5 6" id="KW-0408">Iron</keyword>
<dbReference type="Pfam" id="PF02085">
    <property type="entry name" value="Cytochrom_CIII"/>
    <property type="match status" value="1"/>
</dbReference>
<feature type="region of interest" description="Disordered" evidence="7">
    <location>
        <begin position="41"/>
        <end position="102"/>
    </location>
</feature>
<sequence length="233" mass="24720">MDRKTLALILTEVVLVVALVVVVAMDFNSKPQAEIATAPVAEEATTADADEGKTEESVAETVVAKAEEAAEAAPAEKAEAKEEKPAEEAAGEEKAAEKVAAPAPAAGGAVADVIPLENPAYAKHTKGIVQFTHKKHYTDYKIGCGECHHDENAEPLNDLKEGDAVQGCIECHPKASKAPIPKKGEPKLSDSEKMEYHAEALHANCIDCHKEHNKKNNTKAAPTSCTTCHPKTK</sequence>
<dbReference type="GO" id="GO:0046872">
    <property type="term" value="F:metal ion binding"/>
    <property type="evidence" value="ECO:0007669"/>
    <property type="project" value="UniProtKB-KW"/>
</dbReference>
<feature type="binding site" description="axial binding residue" evidence="6">
    <location>
        <position position="144"/>
    </location>
    <ligand>
        <name>heme c</name>
        <dbReference type="ChEBI" id="CHEBI:61717"/>
        <label>1</label>
    </ligand>
    <ligandPart>
        <name>Fe</name>
        <dbReference type="ChEBI" id="CHEBI:18248"/>
    </ligandPart>
</feature>
<dbReference type="eggNOG" id="COG0484">
    <property type="taxonomic scope" value="Bacteria"/>
</dbReference>
<feature type="transmembrane region" description="Helical" evidence="8">
    <location>
        <begin position="6"/>
        <end position="25"/>
    </location>
</feature>
<feature type="binding site" description="axial binding residue" evidence="6">
    <location>
        <position position="228"/>
    </location>
    <ligand>
        <name>heme c</name>
        <dbReference type="ChEBI" id="CHEBI:61717"/>
        <label>1</label>
    </ligand>
    <ligandPart>
        <name>Fe</name>
        <dbReference type="ChEBI" id="CHEBI:18248"/>
    </ligandPart>
</feature>
<dbReference type="GO" id="GO:0009055">
    <property type="term" value="F:electron transfer activity"/>
    <property type="evidence" value="ECO:0007669"/>
    <property type="project" value="InterPro"/>
</dbReference>
<dbReference type="Gene3D" id="3.90.10.10">
    <property type="entry name" value="Cytochrome C3"/>
    <property type="match status" value="1"/>
</dbReference>
<dbReference type="AlphaFoldDB" id="S7UXM1"/>
<feature type="domain" description="Class III cytochrome C" evidence="9">
    <location>
        <begin position="119"/>
        <end position="229"/>
    </location>
</feature>
<evidence type="ECO:0000256" key="5">
    <source>
        <dbReference type="ARBA" id="ARBA00023004"/>
    </source>
</evidence>
<evidence type="ECO:0000256" key="2">
    <source>
        <dbReference type="ARBA" id="ARBA00022617"/>
    </source>
</evidence>